<dbReference type="GO" id="GO:0000287">
    <property type="term" value="F:magnesium ion binding"/>
    <property type="evidence" value="ECO:0007669"/>
    <property type="project" value="InterPro"/>
</dbReference>
<evidence type="ECO:0000256" key="2">
    <source>
        <dbReference type="ARBA" id="ARBA00012379"/>
    </source>
</evidence>
<protein>
    <recommendedName>
        <fullName evidence="2">dUTP diphosphatase</fullName>
        <ecNumber evidence="2">3.6.1.23</ecNumber>
    </recommendedName>
</protein>
<gene>
    <name evidence="7" type="ORF">FYJ61_04350</name>
</gene>
<dbReference type="EMBL" id="VUMW01000008">
    <property type="protein sequence ID" value="MST79718.1"/>
    <property type="molecule type" value="Genomic_DNA"/>
</dbReference>
<dbReference type="GO" id="GO:0004170">
    <property type="term" value="F:dUTP diphosphatase activity"/>
    <property type="evidence" value="ECO:0007669"/>
    <property type="project" value="UniProtKB-EC"/>
</dbReference>
<sequence>MNRVRGFEVVKKYQDQGLTLPRRQTLASAGYDIEAASDITIPSIWTLNFVRIFRLIRNGHELIESDRLAAEKVLKPILVPTGIKAYMPEDEVLILANRSSNTFKRNLSLPNGIGVIDSDYYDNPNNEGEIFVQVLNYGVRPLHIKKGERIAQGIFIRYLKTDDDEPISSQRMSGFGSTGKK</sequence>
<dbReference type="InterPro" id="IPR008181">
    <property type="entry name" value="dUTPase"/>
</dbReference>
<evidence type="ECO:0000256" key="4">
    <source>
        <dbReference type="ARBA" id="ARBA00023080"/>
    </source>
</evidence>
<keyword evidence="4" id="KW-0546">Nucleotide metabolism</keyword>
<dbReference type="InterPro" id="IPR029054">
    <property type="entry name" value="dUTPase-like"/>
</dbReference>
<accession>A0A844FMW9</accession>
<feature type="domain" description="dUTPase-like" evidence="6">
    <location>
        <begin position="71"/>
        <end position="179"/>
    </location>
</feature>
<dbReference type="PANTHER" id="PTHR11241:SF0">
    <property type="entry name" value="DEOXYURIDINE 5'-TRIPHOSPHATE NUCLEOTIDOHYDROLASE"/>
    <property type="match status" value="1"/>
</dbReference>
<comment type="catalytic activity">
    <reaction evidence="5">
        <text>dUTP + H2O = dUMP + diphosphate + H(+)</text>
        <dbReference type="Rhea" id="RHEA:10248"/>
        <dbReference type="ChEBI" id="CHEBI:15377"/>
        <dbReference type="ChEBI" id="CHEBI:15378"/>
        <dbReference type="ChEBI" id="CHEBI:33019"/>
        <dbReference type="ChEBI" id="CHEBI:61555"/>
        <dbReference type="ChEBI" id="CHEBI:246422"/>
        <dbReference type="EC" id="3.6.1.23"/>
    </reaction>
</comment>
<dbReference type="SUPFAM" id="SSF51283">
    <property type="entry name" value="dUTPase-like"/>
    <property type="match status" value="1"/>
</dbReference>
<dbReference type="GO" id="GO:0046081">
    <property type="term" value="P:dUTP catabolic process"/>
    <property type="evidence" value="ECO:0007669"/>
    <property type="project" value="InterPro"/>
</dbReference>
<proteinExistence type="inferred from homology"/>
<dbReference type="PANTHER" id="PTHR11241">
    <property type="entry name" value="DEOXYURIDINE 5'-TRIPHOSPHATE NUCLEOTIDOHYDROLASE"/>
    <property type="match status" value="1"/>
</dbReference>
<evidence type="ECO:0000259" key="6">
    <source>
        <dbReference type="Pfam" id="PF00692"/>
    </source>
</evidence>
<reference evidence="7 8" key="1">
    <citation type="submission" date="2019-08" db="EMBL/GenBank/DDBJ databases">
        <title>In-depth cultivation of the pig gut microbiome towards novel bacterial diversity and tailored functional studies.</title>
        <authorList>
            <person name="Wylensek D."/>
            <person name="Hitch T.C.A."/>
            <person name="Clavel T."/>
        </authorList>
    </citation>
    <scope>NUCLEOTIDE SEQUENCE [LARGE SCALE GENOMIC DNA]</scope>
    <source>
        <strain evidence="7 8">WCA-470BD-2E</strain>
    </source>
</reference>
<dbReference type="GO" id="GO:0006226">
    <property type="term" value="P:dUMP biosynthetic process"/>
    <property type="evidence" value="ECO:0007669"/>
    <property type="project" value="InterPro"/>
</dbReference>
<dbReference type="EC" id="3.6.1.23" evidence="2"/>
<dbReference type="RefSeq" id="WP_154486715.1">
    <property type="nucleotide sequence ID" value="NZ_VUMW01000008.1"/>
</dbReference>
<name>A0A844FMW9_9LACO</name>
<evidence type="ECO:0000256" key="5">
    <source>
        <dbReference type="ARBA" id="ARBA00047686"/>
    </source>
</evidence>
<keyword evidence="3" id="KW-0378">Hydrolase</keyword>
<evidence type="ECO:0000256" key="3">
    <source>
        <dbReference type="ARBA" id="ARBA00022801"/>
    </source>
</evidence>
<comment type="similarity">
    <text evidence="1">Belongs to the dUTPase family.</text>
</comment>
<dbReference type="InterPro" id="IPR036157">
    <property type="entry name" value="dUTPase-like_sf"/>
</dbReference>
<dbReference type="CDD" id="cd07557">
    <property type="entry name" value="trimeric_dUTPase"/>
    <property type="match status" value="1"/>
</dbReference>
<evidence type="ECO:0000313" key="8">
    <source>
        <dbReference type="Proteomes" id="UP000452141"/>
    </source>
</evidence>
<evidence type="ECO:0000313" key="7">
    <source>
        <dbReference type="EMBL" id="MST79718.1"/>
    </source>
</evidence>
<organism evidence="7 8">
    <name type="scientific">Lactobacillus equicursoris</name>
    <dbReference type="NCBI Taxonomy" id="420645"/>
    <lineage>
        <taxon>Bacteria</taxon>
        <taxon>Bacillati</taxon>
        <taxon>Bacillota</taxon>
        <taxon>Bacilli</taxon>
        <taxon>Lactobacillales</taxon>
        <taxon>Lactobacillaceae</taxon>
        <taxon>Lactobacillus</taxon>
    </lineage>
</organism>
<dbReference type="AlphaFoldDB" id="A0A844FMW9"/>
<dbReference type="Gene3D" id="2.70.40.10">
    <property type="match status" value="1"/>
</dbReference>
<dbReference type="InterPro" id="IPR033704">
    <property type="entry name" value="dUTPase_trimeric"/>
</dbReference>
<evidence type="ECO:0000256" key="1">
    <source>
        <dbReference type="ARBA" id="ARBA00006581"/>
    </source>
</evidence>
<dbReference type="Proteomes" id="UP000452141">
    <property type="component" value="Unassembled WGS sequence"/>
</dbReference>
<dbReference type="Pfam" id="PF00692">
    <property type="entry name" value="dUTPase"/>
    <property type="match status" value="1"/>
</dbReference>
<comment type="caution">
    <text evidence="7">The sequence shown here is derived from an EMBL/GenBank/DDBJ whole genome shotgun (WGS) entry which is preliminary data.</text>
</comment>